<dbReference type="Proteomes" id="UP000245207">
    <property type="component" value="Unassembled WGS sequence"/>
</dbReference>
<proteinExistence type="predicted"/>
<dbReference type="PROSITE" id="PS51257">
    <property type="entry name" value="PROKAR_LIPOPROTEIN"/>
    <property type="match status" value="1"/>
</dbReference>
<accession>A0A2U1MN18</accession>
<sequence>MFNIRRTHMYASGGIAVSCVVVPITQICDPQPKCEAWCVRVVWIYYFVPDESGLHMNENGFWILGFD</sequence>
<reference evidence="1 2" key="1">
    <citation type="journal article" date="2018" name="Mol. Plant">
        <title>The genome of Artemisia annua provides insight into the evolution of Asteraceae family and artemisinin biosynthesis.</title>
        <authorList>
            <person name="Shen Q."/>
            <person name="Zhang L."/>
            <person name="Liao Z."/>
            <person name="Wang S."/>
            <person name="Yan T."/>
            <person name="Shi P."/>
            <person name="Liu M."/>
            <person name="Fu X."/>
            <person name="Pan Q."/>
            <person name="Wang Y."/>
            <person name="Lv Z."/>
            <person name="Lu X."/>
            <person name="Zhang F."/>
            <person name="Jiang W."/>
            <person name="Ma Y."/>
            <person name="Chen M."/>
            <person name="Hao X."/>
            <person name="Li L."/>
            <person name="Tang Y."/>
            <person name="Lv G."/>
            <person name="Zhou Y."/>
            <person name="Sun X."/>
            <person name="Brodelius P.E."/>
            <person name="Rose J.K.C."/>
            <person name="Tang K."/>
        </authorList>
    </citation>
    <scope>NUCLEOTIDE SEQUENCE [LARGE SCALE GENOMIC DNA]</scope>
    <source>
        <strain evidence="2">cv. Huhao1</strain>
        <tissue evidence="1">Leaf</tissue>
    </source>
</reference>
<name>A0A2U1MN18_ARTAN</name>
<evidence type="ECO:0000313" key="2">
    <source>
        <dbReference type="Proteomes" id="UP000245207"/>
    </source>
</evidence>
<protein>
    <submittedName>
        <fullName evidence="1">Uncharacterized protein</fullName>
    </submittedName>
</protein>
<dbReference type="AlphaFoldDB" id="A0A2U1MN18"/>
<comment type="caution">
    <text evidence="1">The sequence shown here is derived from an EMBL/GenBank/DDBJ whole genome shotgun (WGS) entry which is preliminary data.</text>
</comment>
<organism evidence="1 2">
    <name type="scientific">Artemisia annua</name>
    <name type="common">Sweet wormwood</name>
    <dbReference type="NCBI Taxonomy" id="35608"/>
    <lineage>
        <taxon>Eukaryota</taxon>
        <taxon>Viridiplantae</taxon>
        <taxon>Streptophyta</taxon>
        <taxon>Embryophyta</taxon>
        <taxon>Tracheophyta</taxon>
        <taxon>Spermatophyta</taxon>
        <taxon>Magnoliopsida</taxon>
        <taxon>eudicotyledons</taxon>
        <taxon>Gunneridae</taxon>
        <taxon>Pentapetalae</taxon>
        <taxon>asterids</taxon>
        <taxon>campanulids</taxon>
        <taxon>Asterales</taxon>
        <taxon>Asteraceae</taxon>
        <taxon>Asteroideae</taxon>
        <taxon>Anthemideae</taxon>
        <taxon>Artemisiinae</taxon>
        <taxon>Artemisia</taxon>
    </lineage>
</organism>
<keyword evidence="2" id="KW-1185">Reference proteome</keyword>
<dbReference type="EMBL" id="PKPP01004831">
    <property type="protein sequence ID" value="PWA62614.1"/>
    <property type="molecule type" value="Genomic_DNA"/>
</dbReference>
<gene>
    <name evidence="1" type="ORF">CTI12_AA362280</name>
</gene>
<evidence type="ECO:0000313" key="1">
    <source>
        <dbReference type="EMBL" id="PWA62614.1"/>
    </source>
</evidence>